<accession>A0A2A6CIX8</accession>
<feature type="compositionally biased region" description="Low complexity" evidence="4">
    <location>
        <begin position="302"/>
        <end position="311"/>
    </location>
</feature>
<evidence type="ECO:0000256" key="2">
    <source>
        <dbReference type="ARBA" id="ARBA00023125"/>
    </source>
</evidence>
<keyword evidence="3" id="KW-0539">Nucleus</keyword>
<evidence type="ECO:0000313" key="6">
    <source>
        <dbReference type="Proteomes" id="UP000005239"/>
    </source>
</evidence>
<dbReference type="AlphaFoldDB" id="A0A2A6CIX8"/>
<comment type="similarity">
    <text evidence="1 3">Belongs to the ETS family.</text>
</comment>
<dbReference type="SUPFAM" id="SSF46785">
    <property type="entry name" value="Winged helix' DNA-binding domain"/>
    <property type="match status" value="1"/>
</dbReference>
<evidence type="ECO:0000256" key="4">
    <source>
        <dbReference type="SAM" id="MobiDB-lite"/>
    </source>
</evidence>
<dbReference type="FunFam" id="1.10.10.10:FF:000880">
    <property type="entry name" value="Uncharacterized protein"/>
    <property type="match status" value="1"/>
</dbReference>
<keyword evidence="6" id="KW-1185">Reference proteome</keyword>
<reference evidence="5" key="2">
    <citation type="submission" date="2022-06" db="UniProtKB">
        <authorList>
            <consortium name="EnsemblMetazoa"/>
        </authorList>
    </citation>
    <scope>IDENTIFICATION</scope>
    <source>
        <strain evidence="5">PS312</strain>
    </source>
</reference>
<dbReference type="InterPro" id="IPR046328">
    <property type="entry name" value="ETS_fam"/>
</dbReference>
<comment type="subcellular location">
    <subcellularLocation>
        <location evidence="3">Nucleus</location>
    </subcellularLocation>
</comment>
<dbReference type="InterPro" id="IPR000418">
    <property type="entry name" value="Ets_dom"/>
</dbReference>
<name>A0A2A6CIX8_PRIPA</name>
<reference evidence="6" key="1">
    <citation type="journal article" date="2008" name="Nat. Genet.">
        <title>The Pristionchus pacificus genome provides a unique perspective on nematode lifestyle and parasitism.</title>
        <authorList>
            <person name="Dieterich C."/>
            <person name="Clifton S.W."/>
            <person name="Schuster L.N."/>
            <person name="Chinwalla A."/>
            <person name="Delehaunty K."/>
            <person name="Dinkelacker I."/>
            <person name="Fulton L."/>
            <person name="Fulton R."/>
            <person name="Godfrey J."/>
            <person name="Minx P."/>
            <person name="Mitreva M."/>
            <person name="Roeseler W."/>
            <person name="Tian H."/>
            <person name="Witte H."/>
            <person name="Yang S.P."/>
            <person name="Wilson R.K."/>
            <person name="Sommer R.J."/>
        </authorList>
    </citation>
    <scope>NUCLEOTIDE SEQUENCE [LARGE SCALE GENOMIC DNA]</scope>
    <source>
        <strain evidence="6">PS312</strain>
    </source>
</reference>
<dbReference type="Pfam" id="PF00178">
    <property type="entry name" value="Ets"/>
    <property type="match status" value="1"/>
</dbReference>
<proteinExistence type="inferred from homology"/>
<dbReference type="PANTHER" id="PTHR11849:SF282">
    <property type="entry name" value="ETV5-RELATED PROTEIN ETS96B"/>
    <property type="match status" value="1"/>
</dbReference>
<sequence>MDLPHFRNHFSPSALTRTVQSIISPCLYTGSSYGLSAHSLPSQWRSITVKTEDTVRMEKNEITKGMKTDDEEAPMVMDSYSEIVDKVARNDPMDEKPRVKRMKKRIYPKSKKSSKKKEIVVVKVKKRRLCANRDLLEAPLLVKEHLSTFQSNGRDQMWWFVLKVLMDPSNRHIVAWTGQYYSFRVIDKEVFTKMWCDYNYRCRIIAWSSVCRSMRLCYGDKGILTPVSQRQRIWAFVVDISIPLMMSRESIQEFIDEYKEIPPNSMFFDGNRSMKLELTNDSKMKDPSSYTPNVDSPHCELEPMSLQPPSSPSPLIFSPLKLDFSNRPPLTSPLFWTDTSTTKSSTSSPLPSPYWLPVPTTPMISSFFRF</sequence>
<gene>
    <name evidence="5" type="primary">WBGene00114847</name>
</gene>
<protein>
    <submittedName>
        <fullName evidence="5">ETS domain-containing protein</fullName>
    </submittedName>
</protein>
<accession>A0A8R1UFR4</accession>
<dbReference type="EnsemblMetazoa" id="PPA25293.1">
    <property type="protein sequence ID" value="PPA25293.1"/>
    <property type="gene ID" value="WBGene00114847"/>
</dbReference>
<dbReference type="Gene3D" id="1.10.10.10">
    <property type="entry name" value="Winged helix-like DNA-binding domain superfamily/Winged helix DNA-binding domain"/>
    <property type="match status" value="1"/>
</dbReference>
<dbReference type="GO" id="GO:0030154">
    <property type="term" value="P:cell differentiation"/>
    <property type="evidence" value="ECO:0000318"/>
    <property type="project" value="GO_Central"/>
</dbReference>
<dbReference type="PROSITE" id="PS50061">
    <property type="entry name" value="ETS_DOMAIN_3"/>
    <property type="match status" value="1"/>
</dbReference>
<dbReference type="InterPro" id="IPR036390">
    <property type="entry name" value="WH_DNA-bd_sf"/>
</dbReference>
<dbReference type="GO" id="GO:0043565">
    <property type="term" value="F:sequence-specific DNA binding"/>
    <property type="evidence" value="ECO:0007669"/>
    <property type="project" value="InterPro"/>
</dbReference>
<evidence type="ECO:0000256" key="1">
    <source>
        <dbReference type="ARBA" id="ARBA00005562"/>
    </source>
</evidence>
<dbReference type="GO" id="GO:0000981">
    <property type="term" value="F:DNA-binding transcription factor activity, RNA polymerase II-specific"/>
    <property type="evidence" value="ECO:0000318"/>
    <property type="project" value="GO_Central"/>
</dbReference>
<feature type="region of interest" description="Disordered" evidence="4">
    <location>
        <begin position="281"/>
        <end position="311"/>
    </location>
</feature>
<dbReference type="InterPro" id="IPR036388">
    <property type="entry name" value="WH-like_DNA-bd_sf"/>
</dbReference>
<dbReference type="Proteomes" id="UP000005239">
    <property type="component" value="Unassembled WGS sequence"/>
</dbReference>
<evidence type="ECO:0000313" key="5">
    <source>
        <dbReference type="EnsemblMetazoa" id="PPA25293.1"/>
    </source>
</evidence>
<organism evidence="5 6">
    <name type="scientific">Pristionchus pacificus</name>
    <name type="common">Parasitic nematode worm</name>
    <dbReference type="NCBI Taxonomy" id="54126"/>
    <lineage>
        <taxon>Eukaryota</taxon>
        <taxon>Metazoa</taxon>
        <taxon>Ecdysozoa</taxon>
        <taxon>Nematoda</taxon>
        <taxon>Chromadorea</taxon>
        <taxon>Rhabditida</taxon>
        <taxon>Rhabditina</taxon>
        <taxon>Diplogasteromorpha</taxon>
        <taxon>Diplogasteroidea</taxon>
        <taxon>Neodiplogasteridae</taxon>
        <taxon>Pristionchus</taxon>
    </lineage>
</organism>
<keyword evidence="2 3" id="KW-0238">DNA-binding</keyword>
<evidence type="ECO:0000256" key="3">
    <source>
        <dbReference type="RuleBase" id="RU004019"/>
    </source>
</evidence>
<dbReference type="GO" id="GO:0006357">
    <property type="term" value="P:regulation of transcription by RNA polymerase II"/>
    <property type="evidence" value="ECO:0000318"/>
    <property type="project" value="GO_Central"/>
</dbReference>
<dbReference type="GO" id="GO:0005634">
    <property type="term" value="C:nucleus"/>
    <property type="evidence" value="ECO:0000318"/>
    <property type="project" value="GO_Central"/>
</dbReference>
<dbReference type="PANTHER" id="PTHR11849">
    <property type="entry name" value="ETS"/>
    <property type="match status" value="1"/>
</dbReference>